<feature type="region of interest" description="Disordered" evidence="1">
    <location>
        <begin position="25"/>
        <end position="48"/>
    </location>
</feature>
<dbReference type="AlphaFoldDB" id="A0A8S3TV96"/>
<evidence type="ECO:0000313" key="3">
    <source>
        <dbReference type="Proteomes" id="UP000683360"/>
    </source>
</evidence>
<feature type="region of interest" description="Disordered" evidence="1">
    <location>
        <begin position="62"/>
        <end position="91"/>
    </location>
</feature>
<evidence type="ECO:0000313" key="2">
    <source>
        <dbReference type="EMBL" id="CAG2235322.1"/>
    </source>
</evidence>
<dbReference type="OrthoDB" id="10504071at2759"/>
<feature type="compositionally biased region" description="Acidic residues" evidence="1">
    <location>
        <begin position="74"/>
        <end position="87"/>
    </location>
</feature>
<reference evidence="2" key="1">
    <citation type="submission" date="2021-03" db="EMBL/GenBank/DDBJ databases">
        <authorList>
            <person name="Bekaert M."/>
        </authorList>
    </citation>
    <scope>NUCLEOTIDE SEQUENCE</scope>
</reference>
<sequence>MNAYNFQSCHMISSALKFGSLVDSKQHSDDEDTTMVTPSVPTDGPRIPLNETAAYRNLLSGTMSGQKQPSYHDDNDDDEDDTDDDVESSSHRLCLPRTLETSSLPLLLCHNLDRHNRWNHYLKQVQQHHPVYVPTGMQKSVKSEAGSTGRSEKMQPFKRPAAVVMISSDLDSETDLDILMEKKTDITRRR</sequence>
<gene>
    <name evidence="2" type="ORF">MEDL_48052</name>
</gene>
<dbReference type="EMBL" id="CAJPWZ010002318">
    <property type="protein sequence ID" value="CAG2235322.1"/>
    <property type="molecule type" value="Genomic_DNA"/>
</dbReference>
<comment type="caution">
    <text evidence="2">The sequence shown here is derived from an EMBL/GenBank/DDBJ whole genome shotgun (WGS) entry which is preliminary data.</text>
</comment>
<accession>A0A8S3TV96</accession>
<evidence type="ECO:0000256" key="1">
    <source>
        <dbReference type="SAM" id="MobiDB-lite"/>
    </source>
</evidence>
<dbReference type="Proteomes" id="UP000683360">
    <property type="component" value="Unassembled WGS sequence"/>
</dbReference>
<keyword evidence="3" id="KW-1185">Reference proteome</keyword>
<proteinExistence type="predicted"/>
<organism evidence="2 3">
    <name type="scientific">Mytilus edulis</name>
    <name type="common">Blue mussel</name>
    <dbReference type="NCBI Taxonomy" id="6550"/>
    <lineage>
        <taxon>Eukaryota</taxon>
        <taxon>Metazoa</taxon>
        <taxon>Spiralia</taxon>
        <taxon>Lophotrochozoa</taxon>
        <taxon>Mollusca</taxon>
        <taxon>Bivalvia</taxon>
        <taxon>Autobranchia</taxon>
        <taxon>Pteriomorphia</taxon>
        <taxon>Mytilida</taxon>
        <taxon>Mytiloidea</taxon>
        <taxon>Mytilidae</taxon>
        <taxon>Mytilinae</taxon>
        <taxon>Mytilus</taxon>
    </lineage>
</organism>
<name>A0A8S3TV96_MYTED</name>
<protein>
    <submittedName>
        <fullName evidence="2">Uncharacterized protein</fullName>
    </submittedName>
</protein>